<dbReference type="PANTHER" id="PTHR30157">
    <property type="entry name" value="FERRIC REDUCTASE, NADPH-DEPENDENT"/>
    <property type="match status" value="1"/>
</dbReference>
<dbReference type="InterPro" id="IPR013113">
    <property type="entry name" value="SIP_FAD-bd"/>
</dbReference>
<accession>A0A921ENA0</accession>
<dbReference type="InterPro" id="IPR017927">
    <property type="entry name" value="FAD-bd_FR_type"/>
</dbReference>
<dbReference type="GO" id="GO:0016491">
    <property type="term" value="F:oxidoreductase activity"/>
    <property type="evidence" value="ECO:0007669"/>
    <property type="project" value="InterPro"/>
</dbReference>
<reference evidence="2" key="1">
    <citation type="journal article" date="2021" name="PeerJ">
        <title>Extensive microbial diversity within the chicken gut microbiome revealed by metagenomics and culture.</title>
        <authorList>
            <person name="Gilroy R."/>
            <person name="Ravi A."/>
            <person name="Getino M."/>
            <person name="Pursley I."/>
            <person name="Horton D.L."/>
            <person name="Alikhan N.F."/>
            <person name="Baker D."/>
            <person name="Gharbi K."/>
            <person name="Hall N."/>
            <person name="Watson M."/>
            <person name="Adriaenssens E.M."/>
            <person name="Foster-Nyarko E."/>
            <person name="Jarju S."/>
            <person name="Secka A."/>
            <person name="Antonio M."/>
            <person name="Oren A."/>
            <person name="Chaudhuri R.R."/>
            <person name="La Ragione R."/>
            <person name="Hildebrand F."/>
            <person name="Pallen M.J."/>
        </authorList>
    </citation>
    <scope>NUCLEOTIDE SEQUENCE</scope>
    <source>
        <strain evidence="2">ChiGjej3B3-7470</strain>
    </source>
</reference>
<dbReference type="Proteomes" id="UP000712713">
    <property type="component" value="Unassembled WGS sequence"/>
</dbReference>
<dbReference type="Pfam" id="PF08021">
    <property type="entry name" value="FAD_binding_9"/>
    <property type="match status" value="1"/>
</dbReference>
<evidence type="ECO:0000259" key="1">
    <source>
        <dbReference type="PROSITE" id="PS51384"/>
    </source>
</evidence>
<evidence type="ECO:0000313" key="3">
    <source>
        <dbReference type="Proteomes" id="UP000712713"/>
    </source>
</evidence>
<dbReference type="InterPro" id="IPR039374">
    <property type="entry name" value="SIP_fam"/>
</dbReference>
<dbReference type="InterPro" id="IPR039261">
    <property type="entry name" value="FNR_nucleotide-bd"/>
</dbReference>
<feature type="domain" description="FAD-binding FR-type" evidence="1">
    <location>
        <begin position="9"/>
        <end position="109"/>
    </location>
</feature>
<organism evidence="2 3">
    <name type="scientific">Tessaracoccus flavescens</name>
    <dbReference type="NCBI Taxonomy" id="399497"/>
    <lineage>
        <taxon>Bacteria</taxon>
        <taxon>Bacillati</taxon>
        <taxon>Actinomycetota</taxon>
        <taxon>Actinomycetes</taxon>
        <taxon>Propionibacteriales</taxon>
        <taxon>Propionibacteriaceae</taxon>
        <taxon>Tessaracoccus</taxon>
    </lineage>
</organism>
<dbReference type="Pfam" id="PF04954">
    <property type="entry name" value="SIP"/>
    <property type="match status" value="1"/>
</dbReference>
<dbReference type="Gene3D" id="3.40.50.80">
    <property type="entry name" value="Nucleotide-binding domain of ferredoxin-NADP reductase (FNR) module"/>
    <property type="match status" value="1"/>
</dbReference>
<dbReference type="InterPro" id="IPR007037">
    <property type="entry name" value="SIP_rossman_dom"/>
</dbReference>
<dbReference type="SUPFAM" id="SSF63380">
    <property type="entry name" value="Riboflavin synthase domain-like"/>
    <property type="match status" value="1"/>
</dbReference>
<dbReference type="PANTHER" id="PTHR30157:SF0">
    <property type="entry name" value="NADPH-DEPENDENT FERRIC-CHELATE REDUCTASE"/>
    <property type="match status" value="1"/>
</dbReference>
<gene>
    <name evidence="2" type="ORF">K8V15_01795</name>
</gene>
<comment type="caution">
    <text evidence="2">The sequence shown here is derived from an EMBL/GenBank/DDBJ whole genome shotgun (WGS) entry which is preliminary data.</text>
</comment>
<dbReference type="InterPro" id="IPR017938">
    <property type="entry name" value="Riboflavin_synthase-like_b-brl"/>
</dbReference>
<sequence>MNPERRPDRPLRSAVVERREQLSPQLVRLHCRSEDLVGTELPFTDHYIKIAFGDATRTYTVRSFDSATGRMAVDFVVHGTDGLAGPWAASVEPGAQFQFRGPGGKWAPSDEHTSFVFVGDESAAPAICAALEALPAGASATVLLEIEHADSTFPVPDGDAVDLRWVVRDGARPGERLAAAVRELDAPDDAAWFVHGVAEMIKDVRRLLFVERNVPRDVVSISGYWRLGLTEDSWQASKHDFVAAIEAEEQQASA</sequence>
<dbReference type="AlphaFoldDB" id="A0A921ENA0"/>
<protein>
    <submittedName>
        <fullName evidence="2">Siderophore-interacting protein</fullName>
    </submittedName>
</protein>
<dbReference type="EMBL" id="DYZF01000044">
    <property type="protein sequence ID" value="HJE50709.1"/>
    <property type="molecule type" value="Genomic_DNA"/>
</dbReference>
<proteinExistence type="predicted"/>
<reference evidence="2" key="2">
    <citation type="submission" date="2021-09" db="EMBL/GenBank/DDBJ databases">
        <authorList>
            <person name="Gilroy R."/>
        </authorList>
    </citation>
    <scope>NUCLEOTIDE SEQUENCE</scope>
    <source>
        <strain evidence="2">ChiGjej3B3-7470</strain>
    </source>
</reference>
<evidence type="ECO:0000313" key="2">
    <source>
        <dbReference type="EMBL" id="HJE50709.1"/>
    </source>
</evidence>
<dbReference type="PROSITE" id="PS51384">
    <property type="entry name" value="FAD_FR"/>
    <property type="match status" value="1"/>
</dbReference>
<name>A0A921ENA0_9ACTN</name>
<dbReference type="Gene3D" id="2.40.30.10">
    <property type="entry name" value="Translation factors"/>
    <property type="match status" value="1"/>
</dbReference>
<dbReference type="CDD" id="cd06193">
    <property type="entry name" value="siderophore_interacting"/>
    <property type="match status" value="1"/>
</dbReference>